<feature type="region of interest" description="Disordered" evidence="1">
    <location>
        <begin position="40"/>
        <end position="60"/>
    </location>
</feature>
<proteinExistence type="predicted"/>
<feature type="compositionally biased region" description="Basic and acidic residues" evidence="1">
    <location>
        <begin position="8"/>
        <end position="23"/>
    </location>
</feature>
<feature type="region of interest" description="Disordered" evidence="1">
    <location>
        <begin position="1"/>
        <end position="23"/>
    </location>
</feature>
<keyword evidence="3" id="KW-1185">Reference proteome</keyword>
<evidence type="ECO:0000313" key="3">
    <source>
        <dbReference type="Proteomes" id="UP001151760"/>
    </source>
</evidence>
<evidence type="ECO:0000256" key="1">
    <source>
        <dbReference type="SAM" id="MobiDB-lite"/>
    </source>
</evidence>
<comment type="caution">
    <text evidence="2">The sequence shown here is derived from an EMBL/GenBank/DDBJ whole genome shotgun (WGS) entry which is preliminary data.</text>
</comment>
<name>A0ABQ5C3X0_9ASTR</name>
<evidence type="ECO:0000313" key="2">
    <source>
        <dbReference type="EMBL" id="GJT21308.1"/>
    </source>
</evidence>
<reference evidence="2" key="1">
    <citation type="journal article" date="2022" name="Int. J. Mol. Sci.">
        <title>Draft Genome of Tanacetum Coccineum: Genomic Comparison of Closely Related Tanacetum-Family Plants.</title>
        <authorList>
            <person name="Yamashiro T."/>
            <person name="Shiraishi A."/>
            <person name="Nakayama K."/>
            <person name="Satake H."/>
        </authorList>
    </citation>
    <scope>NUCLEOTIDE SEQUENCE</scope>
</reference>
<reference evidence="2" key="2">
    <citation type="submission" date="2022-01" db="EMBL/GenBank/DDBJ databases">
        <authorList>
            <person name="Yamashiro T."/>
            <person name="Shiraishi A."/>
            <person name="Satake H."/>
            <person name="Nakayama K."/>
        </authorList>
    </citation>
    <scope>NUCLEOTIDE SEQUENCE</scope>
</reference>
<protein>
    <submittedName>
        <fullName evidence="2">Uncharacterized protein</fullName>
    </submittedName>
</protein>
<accession>A0ABQ5C3X0</accession>
<dbReference type="Proteomes" id="UP001151760">
    <property type="component" value="Unassembled WGS sequence"/>
</dbReference>
<sequence>MSPCKTRPASDRPSYEMRIKEPKPKKTALLFIKPKDEPVKYDTTQTEVPLGSSRHHGPFTLSKANAQDARQNYMMKVYTDYKR</sequence>
<gene>
    <name evidence="2" type="ORF">Tco_0891245</name>
</gene>
<dbReference type="EMBL" id="BQNB010013878">
    <property type="protein sequence ID" value="GJT21308.1"/>
    <property type="molecule type" value="Genomic_DNA"/>
</dbReference>
<organism evidence="2 3">
    <name type="scientific">Tanacetum coccineum</name>
    <dbReference type="NCBI Taxonomy" id="301880"/>
    <lineage>
        <taxon>Eukaryota</taxon>
        <taxon>Viridiplantae</taxon>
        <taxon>Streptophyta</taxon>
        <taxon>Embryophyta</taxon>
        <taxon>Tracheophyta</taxon>
        <taxon>Spermatophyta</taxon>
        <taxon>Magnoliopsida</taxon>
        <taxon>eudicotyledons</taxon>
        <taxon>Gunneridae</taxon>
        <taxon>Pentapetalae</taxon>
        <taxon>asterids</taxon>
        <taxon>campanulids</taxon>
        <taxon>Asterales</taxon>
        <taxon>Asteraceae</taxon>
        <taxon>Asteroideae</taxon>
        <taxon>Anthemideae</taxon>
        <taxon>Anthemidinae</taxon>
        <taxon>Tanacetum</taxon>
    </lineage>
</organism>